<dbReference type="Proteomes" id="UP000770661">
    <property type="component" value="Unassembled WGS sequence"/>
</dbReference>
<dbReference type="GO" id="GO:0006396">
    <property type="term" value="P:RNA processing"/>
    <property type="evidence" value="ECO:0007669"/>
    <property type="project" value="InterPro"/>
</dbReference>
<gene>
    <name evidence="6" type="primary">EXOSC1</name>
    <name evidence="6" type="ORF">GWK47_053599</name>
</gene>
<dbReference type="PANTHER" id="PTHR12686">
    <property type="entry name" value="3'-5' EXORIBONUCLEASE CSL4-RELATED"/>
    <property type="match status" value="1"/>
</dbReference>
<dbReference type="GO" id="GO:0005730">
    <property type="term" value="C:nucleolus"/>
    <property type="evidence" value="ECO:0007669"/>
    <property type="project" value="UniProtKB-SubCell"/>
</dbReference>
<comment type="subcellular location">
    <subcellularLocation>
        <location evidence="1">Nucleus</location>
        <location evidence="1">Nucleolus</location>
    </subcellularLocation>
</comment>
<comment type="caution">
    <text evidence="6">The sequence shown here is derived from an EMBL/GenBank/DDBJ whole genome shotgun (WGS) entry which is preliminary data.</text>
</comment>
<sequence length="206" mass="22515">MTTANEGHKATVCRMNGGNAHLLCVPGQRLCKVTSSHVGGEGTYTFNKYIYSSLMGRVVTEPQRDLHVVKVLSGQQGTVMPEAGSIVTCRVLRVNPVQATVSIICVGPNKLHTPVSGTVRKQNVRDHQIDTVEMYNCFRPDDIILAVVISLGDLRNYELSTAGSEFGVVTAYCEEGHPLVPASWTTMKCKCRIEKRKVAKVMPPKS</sequence>
<dbReference type="GO" id="GO:0000176">
    <property type="term" value="C:nuclear exosome (RNase complex)"/>
    <property type="evidence" value="ECO:0007669"/>
    <property type="project" value="TreeGrafter"/>
</dbReference>
<dbReference type="PANTHER" id="PTHR12686:SF8">
    <property type="entry name" value="EXOSOME COMPLEX COMPONENT CSL4"/>
    <property type="match status" value="1"/>
</dbReference>
<keyword evidence="3" id="KW-0271">Exosome</keyword>
<feature type="domain" description="Exosome complex component N-terminal" evidence="5">
    <location>
        <begin position="23"/>
        <end position="59"/>
    </location>
</feature>
<evidence type="ECO:0000259" key="5">
    <source>
        <dbReference type="Pfam" id="PF14382"/>
    </source>
</evidence>
<organism evidence="6 7">
    <name type="scientific">Chionoecetes opilio</name>
    <name type="common">Atlantic snow crab</name>
    <name type="synonym">Cancer opilio</name>
    <dbReference type="NCBI Taxonomy" id="41210"/>
    <lineage>
        <taxon>Eukaryota</taxon>
        <taxon>Metazoa</taxon>
        <taxon>Ecdysozoa</taxon>
        <taxon>Arthropoda</taxon>
        <taxon>Crustacea</taxon>
        <taxon>Multicrustacea</taxon>
        <taxon>Malacostraca</taxon>
        <taxon>Eumalacostraca</taxon>
        <taxon>Eucarida</taxon>
        <taxon>Decapoda</taxon>
        <taxon>Pleocyemata</taxon>
        <taxon>Brachyura</taxon>
        <taxon>Eubrachyura</taxon>
        <taxon>Majoidea</taxon>
        <taxon>Majidae</taxon>
        <taxon>Chionoecetes</taxon>
    </lineage>
</organism>
<dbReference type="OrthoDB" id="440760at2759"/>
<dbReference type="GO" id="GO:0003723">
    <property type="term" value="F:RNA binding"/>
    <property type="evidence" value="ECO:0007669"/>
    <property type="project" value="InterPro"/>
</dbReference>
<evidence type="ECO:0000313" key="6">
    <source>
        <dbReference type="EMBL" id="KAG0717868.1"/>
    </source>
</evidence>
<reference evidence="6" key="1">
    <citation type="submission" date="2020-07" db="EMBL/GenBank/DDBJ databases">
        <title>The High-quality genome of the commercially important snow crab, Chionoecetes opilio.</title>
        <authorList>
            <person name="Jeong J.-H."/>
            <person name="Ryu S."/>
        </authorList>
    </citation>
    <scope>NUCLEOTIDE SEQUENCE</scope>
    <source>
        <strain evidence="6">MADBK_172401_WGS</strain>
        <tissue evidence="6">Digestive gland</tissue>
    </source>
</reference>
<dbReference type="Pfam" id="PF10447">
    <property type="entry name" value="EXOSC1"/>
    <property type="match status" value="1"/>
</dbReference>
<evidence type="ECO:0000313" key="7">
    <source>
        <dbReference type="Proteomes" id="UP000770661"/>
    </source>
</evidence>
<dbReference type="InterPro" id="IPR012340">
    <property type="entry name" value="NA-bd_OB-fold"/>
</dbReference>
<dbReference type="InterPro" id="IPR039771">
    <property type="entry name" value="Csl4"/>
</dbReference>
<dbReference type="SUPFAM" id="SSF110324">
    <property type="entry name" value="Ribosomal L27 protein-like"/>
    <property type="match status" value="1"/>
</dbReference>
<proteinExistence type="predicted"/>
<dbReference type="EMBL" id="JACEEZ010016985">
    <property type="protein sequence ID" value="KAG0717868.1"/>
    <property type="molecule type" value="Genomic_DNA"/>
</dbReference>
<keyword evidence="7" id="KW-1185">Reference proteome</keyword>
<dbReference type="AlphaFoldDB" id="A0A8J4Y0G9"/>
<dbReference type="FunFam" id="2.40.50.140:FF:000198">
    <property type="entry name" value="Exosome complex component CSL4"/>
    <property type="match status" value="1"/>
</dbReference>
<name>A0A8J4Y0G9_CHIOP</name>
<keyword evidence="2" id="KW-0963">Cytoplasm</keyword>
<protein>
    <submittedName>
        <fullName evidence="6">Exosome complex component CSL4</fullName>
    </submittedName>
</protein>
<dbReference type="Pfam" id="PF14382">
    <property type="entry name" value="ECR1_N"/>
    <property type="match status" value="1"/>
</dbReference>
<dbReference type="Gene3D" id="2.40.50.140">
    <property type="entry name" value="Nucleic acid-binding proteins"/>
    <property type="match status" value="1"/>
</dbReference>
<evidence type="ECO:0000256" key="3">
    <source>
        <dbReference type="ARBA" id="ARBA00022835"/>
    </source>
</evidence>
<dbReference type="InterPro" id="IPR025721">
    <property type="entry name" value="Exosome_cplx_N_dom"/>
</dbReference>
<dbReference type="InterPro" id="IPR019495">
    <property type="entry name" value="EXOSC1_C"/>
</dbReference>
<accession>A0A8J4Y0G9</accession>
<evidence type="ECO:0000256" key="1">
    <source>
        <dbReference type="ARBA" id="ARBA00004604"/>
    </source>
</evidence>
<dbReference type="SUPFAM" id="SSF50249">
    <property type="entry name" value="Nucleic acid-binding proteins"/>
    <property type="match status" value="1"/>
</dbReference>
<feature type="domain" description="Exosome complex component CSL4 C-terminal" evidence="4">
    <location>
        <begin position="111"/>
        <end position="151"/>
    </location>
</feature>
<dbReference type="GO" id="GO:0005737">
    <property type="term" value="C:cytoplasm"/>
    <property type="evidence" value="ECO:0007669"/>
    <property type="project" value="TreeGrafter"/>
</dbReference>
<dbReference type="Gene3D" id="2.40.50.100">
    <property type="match status" value="1"/>
</dbReference>
<evidence type="ECO:0000259" key="4">
    <source>
        <dbReference type="Pfam" id="PF10447"/>
    </source>
</evidence>
<evidence type="ECO:0000256" key="2">
    <source>
        <dbReference type="ARBA" id="ARBA00022490"/>
    </source>
</evidence>